<accession>A0A5B7F4W4</accession>
<keyword evidence="2" id="KW-1185">Reference proteome</keyword>
<dbReference type="AlphaFoldDB" id="A0A5B7F4W4"/>
<comment type="caution">
    <text evidence="1">The sequence shown here is derived from an EMBL/GenBank/DDBJ whole genome shotgun (WGS) entry which is preliminary data.</text>
</comment>
<proteinExistence type="predicted"/>
<evidence type="ECO:0000313" key="1">
    <source>
        <dbReference type="EMBL" id="MPC40426.1"/>
    </source>
</evidence>
<gene>
    <name evidence="1" type="ORF">E2C01_033984</name>
</gene>
<dbReference type="Proteomes" id="UP000324222">
    <property type="component" value="Unassembled WGS sequence"/>
</dbReference>
<evidence type="ECO:0000313" key="2">
    <source>
        <dbReference type="Proteomes" id="UP000324222"/>
    </source>
</evidence>
<protein>
    <submittedName>
        <fullName evidence="1">Uncharacterized protein</fullName>
    </submittedName>
</protein>
<name>A0A5B7F4W4_PORTR</name>
<reference evidence="1 2" key="1">
    <citation type="submission" date="2019-05" db="EMBL/GenBank/DDBJ databases">
        <title>Another draft genome of Portunus trituberculatus and its Hox gene families provides insights of decapod evolution.</title>
        <authorList>
            <person name="Jeong J.-H."/>
            <person name="Song I."/>
            <person name="Kim S."/>
            <person name="Choi T."/>
            <person name="Kim D."/>
            <person name="Ryu S."/>
            <person name="Kim W."/>
        </authorList>
    </citation>
    <scope>NUCLEOTIDE SEQUENCE [LARGE SCALE GENOMIC DNA]</scope>
    <source>
        <tissue evidence="1">Muscle</tissue>
    </source>
</reference>
<dbReference type="EMBL" id="VSRR010004685">
    <property type="protein sequence ID" value="MPC40426.1"/>
    <property type="molecule type" value="Genomic_DNA"/>
</dbReference>
<organism evidence="1 2">
    <name type="scientific">Portunus trituberculatus</name>
    <name type="common">Swimming crab</name>
    <name type="synonym">Neptunus trituberculatus</name>
    <dbReference type="NCBI Taxonomy" id="210409"/>
    <lineage>
        <taxon>Eukaryota</taxon>
        <taxon>Metazoa</taxon>
        <taxon>Ecdysozoa</taxon>
        <taxon>Arthropoda</taxon>
        <taxon>Crustacea</taxon>
        <taxon>Multicrustacea</taxon>
        <taxon>Malacostraca</taxon>
        <taxon>Eumalacostraca</taxon>
        <taxon>Eucarida</taxon>
        <taxon>Decapoda</taxon>
        <taxon>Pleocyemata</taxon>
        <taxon>Brachyura</taxon>
        <taxon>Eubrachyura</taxon>
        <taxon>Portunoidea</taxon>
        <taxon>Portunidae</taxon>
        <taxon>Portuninae</taxon>
        <taxon>Portunus</taxon>
    </lineage>
</organism>
<sequence>MMRFSRDEMVLYRWKFRSKTSNVAEVNVEKVEGGVKAFRVITEKSIRSGDIVVPSSEWDSEAWFGVPIFHLNFDLEVKGVCVANACNFVLRTRVVFRRQGLSVPLSCEIKGNVQRNDN</sequence>